<name>A0A0M2PVE1_PROHO</name>
<sequence>MGKHWAIAIGINQYQLFQPLQYGQQDAEALQRFLVEERSLPPDRALLLAETAPRLGDKSTFPHRETLMNWLQWVCNEQLQPQDVLWVFFSGHGVCQDGEDYLMPWEGDPRRSGETGIAVRSLLHILHGAATSSILLMLDMNRSQGVHAGSLPGRQTAELADQFGIATLLSAQADQFSHETTDLRQGLFTTALMEGLRIQHCETLGSLQDYLQARLGELCNHHWRPTQTLVTVGSRQFSLYPTADGRGSADGVAPLDLPGASLPLEAGPVALDPPPGPGGTGLVEKSTAIAGTAIAAGLGLMAKAKAKGIPISPALPSFAPPAAPSSPNPPLTQRRSPSLPQPPGVTPSTVILGGTGLGGYGATLPSPQPGFFRRPWGLPPWLWLILGAFLAPLGLQLLNPELFQRLTADIPFLSRPSDPETPDSPDPGASVYSQVLIQGTGVQTPDPDGAGAGELGQTDPSLQPMTIPGDGGDLETVDRDRLRIRNQKILQQARTLIQGNRASQFSDAIAAARQIQPGQPFYDEAQQDVDRWSQTIFDMAVGRAQRGDYRGAMAAVQLVPSDRALGTDAQKALDYWTVLDQQKETNILILEEAQLMIQFDSASSYNDAITLLRQIPEGQVYFFEAQRLMGDWSTAILDLAEERAAQGQYSQAIAAAALVPPETPNYAVAQAAIDRWSTP</sequence>
<organism evidence="3 4">
    <name type="scientific">Prochlorothrix hollandica PCC 9006 = CALU 1027</name>
    <dbReference type="NCBI Taxonomy" id="317619"/>
    <lineage>
        <taxon>Bacteria</taxon>
        <taxon>Bacillati</taxon>
        <taxon>Cyanobacteriota</taxon>
        <taxon>Cyanophyceae</taxon>
        <taxon>Prochlorotrichales</taxon>
        <taxon>Prochlorotrichaceae</taxon>
        <taxon>Prochlorothrix</taxon>
    </lineage>
</organism>
<dbReference type="SUPFAM" id="SSF52129">
    <property type="entry name" value="Caspase-like"/>
    <property type="match status" value="1"/>
</dbReference>
<dbReference type="RefSeq" id="WP_017711888.1">
    <property type="nucleotide sequence ID" value="NZ_KB235935.1"/>
</dbReference>
<proteinExistence type="predicted"/>
<dbReference type="Proteomes" id="UP000034681">
    <property type="component" value="Unassembled WGS sequence"/>
</dbReference>
<gene>
    <name evidence="3" type="ORF">PROH_19265</name>
</gene>
<dbReference type="eggNOG" id="COG4249">
    <property type="taxonomic scope" value="Bacteria"/>
</dbReference>
<feature type="compositionally biased region" description="Pro residues" evidence="1">
    <location>
        <begin position="319"/>
        <end position="330"/>
    </location>
</feature>
<dbReference type="InterPro" id="IPR029030">
    <property type="entry name" value="Caspase-like_dom_sf"/>
</dbReference>
<evidence type="ECO:0000313" key="4">
    <source>
        <dbReference type="Proteomes" id="UP000034681"/>
    </source>
</evidence>
<keyword evidence="4" id="KW-1185">Reference proteome</keyword>
<dbReference type="InterPro" id="IPR011600">
    <property type="entry name" value="Pept_C14_caspase"/>
</dbReference>
<dbReference type="Pfam" id="PF00656">
    <property type="entry name" value="Peptidase_C14"/>
    <property type="match status" value="1"/>
</dbReference>
<dbReference type="GO" id="GO:0006508">
    <property type="term" value="P:proteolysis"/>
    <property type="evidence" value="ECO:0007669"/>
    <property type="project" value="InterPro"/>
</dbReference>
<dbReference type="GO" id="GO:0004197">
    <property type="term" value="F:cysteine-type endopeptidase activity"/>
    <property type="evidence" value="ECO:0007669"/>
    <property type="project" value="InterPro"/>
</dbReference>
<dbReference type="EMBL" id="AJTX02000009">
    <property type="protein sequence ID" value="KKI98316.1"/>
    <property type="molecule type" value="Genomic_DNA"/>
</dbReference>
<evidence type="ECO:0000259" key="2">
    <source>
        <dbReference type="Pfam" id="PF00656"/>
    </source>
</evidence>
<feature type="domain" description="Peptidase C14 caspase" evidence="2">
    <location>
        <begin position="4"/>
        <end position="214"/>
    </location>
</feature>
<dbReference type="Gene3D" id="3.40.50.1460">
    <property type="match status" value="1"/>
</dbReference>
<dbReference type="AlphaFoldDB" id="A0A0M2PVE1"/>
<feature type="region of interest" description="Disordered" evidence="1">
    <location>
        <begin position="319"/>
        <end position="348"/>
    </location>
</feature>
<evidence type="ECO:0000256" key="1">
    <source>
        <dbReference type="SAM" id="MobiDB-lite"/>
    </source>
</evidence>
<comment type="caution">
    <text evidence="3">The sequence shown here is derived from an EMBL/GenBank/DDBJ whole genome shotgun (WGS) entry which is preliminary data.</text>
</comment>
<accession>A0A0M2PVE1</accession>
<dbReference type="STRING" id="317619.GCA_000332315_01326"/>
<protein>
    <recommendedName>
        <fullName evidence="2">Peptidase C14 caspase domain-containing protein</fullName>
    </recommendedName>
</protein>
<feature type="region of interest" description="Disordered" evidence="1">
    <location>
        <begin position="440"/>
        <end position="475"/>
    </location>
</feature>
<dbReference type="OrthoDB" id="581349at2"/>
<reference evidence="3" key="1">
    <citation type="submission" date="2012-04" db="EMBL/GenBank/DDBJ databases">
        <authorList>
            <person name="Borisov I.G."/>
            <person name="Ivanikova N.V."/>
            <person name="Pinevich A.V."/>
        </authorList>
    </citation>
    <scope>NUCLEOTIDE SEQUENCE</scope>
    <source>
        <strain evidence="3">CALU 1027</strain>
    </source>
</reference>
<evidence type="ECO:0000313" key="3">
    <source>
        <dbReference type="EMBL" id="KKI98316.1"/>
    </source>
</evidence>